<dbReference type="GO" id="GO:0046677">
    <property type="term" value="P:response to antibiotic"/>
    <property type="evidence" value="ECO:0007669"/>
    <property type="project" value="UniProtKB-UniRule"/>
</dbReference>
<evidence type="ECO:0000256" key="10">
    <source>
        <dbReference type="ARBA" id="ARBA00023251"/>
    </source>
</evidence>
<feature type="transmembrane region" description="Helical" evidence="14">
    <location>
        <begin position="72"/>
        <end position="92"/>
    </location>
</feature>
<dbReference type="Proteomes" id="UP000034140">
    <property type="component" value="Unassembled WGS sequence"/>
</dbReference>
<evidence type="ECO:0000256" key="6">
    <source>
        <dbReference type="ARBA" id="ARBA00022692"/>
    </source>
</evidence>
<dbReference type="EMBL" id="LBRE01000047">
    <property type="protein sequence ID" value="KKP90102.1"/>
    <property type="molecule type" value="Genomic_DNA"/>
</dbReference>
<evidence type="ECO:0000256" key="7">
    <source>
        <dbReference type="ARBA" id="ARBA00022801"/>
    </source>
</evidence>
<evidence type="ECO:0000256" key="4">
    <source>
        <dbReference type="ARBA" id="ARBA00021581"/>
    </source>
</evidence>
<feature type="transmembrane region" description="Helical" evidence="14">
    <location>
        <begin position="176"/>
        <end position="194"/>
    </location>
</feature>
<evidence type="ECO:0000256" key="8">
    <source>
        <dbReference type="ARBA" id="ARBA00022989"/>
    </source>
</evidence>
<dbReference type="PATRIC" id="fig|1619090.3.peg.753"/>
<keyword evidence="9 14" id="KW-0472">Membrane</keyword>
<dbReference type="GO" id="GO:0009252">
    <property type="term" value="P:peptidoglycan biosynthetic process"/>
    <property type="evidence" value="ECO:0007669"/>
    <property type="project" value="UniProtKB-KW"/>
</dbReference>
<evidence type="ECO:0000256" key="14">
    <source>
        <dbReference type="HAMAP-Rule" id="MF_01006"/>
    </source>
</evidence>
<gene>
    <name evidence="14" type="primary">uppP</name>
    <name evidence="15" type="ORF">UR96_C0047G0032</name>
</gene>
<comment type="caution">
    <text evidence="15">The sequence shown here is derived from an EMBL/GenBank/DDBJ whole genome shotgun (WGS) entry which is preliminary data.</text>
</comment>
<evidence type="ECO:0000256" key="1">
    <source>
        <dbReference type="ARBA" id="ARBA00004651"/>
    </source>
</evidence>
<feature type="transmembrane region" description="Helical" evidence="14">
    <location>
        <begin position="104"/>
        <end position="120"/>
    </location>
</feature>
<sequence length="267" mass="29315">MESIKLLALAITQGLSELLPISSSAHLILLGQVINIPTSTLLLSSLHIGTTIAILAFFWKKLFSNFFTKKKWTFYIKILLSVIPSAILGVLFESKIETVLHDNWIIAVSLVFWGILMILAQNKKDDDCGVTDMENVTWQQSLIMGFAQAIALIPGTSRSGVTTLSGIALGLNKYTAFEYSLILGLPILIGAPIWEILKMTQDTGIPTITTLTMANYIDLGIILLVPFIVGCISLIALKKISRDKWLSAFGIYRIILGVAILVFGYLL</sequence>
<reference evidence="15 16" key="1">
    <citation type="journal article" date="2015" name="Nature">
        <title>rRNA introns, odd ribosomes, and small enigmatic genomes across a large radiation of phyla.</title>
        <authorList>
            <person name="Brown C.T."/>
            <person name="Hug L.A."/>
            <person name="Thomas B.C."/>
            <person name="Sharon I."/>
            <person name="Castelle C.J."/>
            <person name="Singh A."/>
            <person name="Wilkins M.J."/>
            <person name="Williams K.H."/>
            <person name="Banfield J.F."/>
        </authorList>
    </citation>
    <scope>NUCLEOTIDE SEQUENCE [LARGE SCALE GENOMIC DNA]</scope>
</reference>
<dbReference type="EC" id="3.6.1.27" evidence="3 14"/>
<evidence type="ECO:0000256" key="12">
    <source>
        <dbReference type="ARBA" id="ARBA00032932"/>
    </source>
</evidence>
<dbReference type="Pfam" id="PF02673">
    <property type="entry name" value="BacA"/>
    <property type="match status" value="1"/>
</dbReference>
<keyword evidence="10 14" id="KW-0046">Antibiotic resistance</keyword>
<comment type="miscellaneous">
    <text evidence="14">Bacitracin is thought to be involved in the inhibition of peptidoglycan synthesis by sequestering undecaprenyl diphosphate, thereby reducing the pool of lipid carrier available.</text>
</comment>
<keyword evidence="14" id="KW-0573">Peptidoglycan synthesis</keyword>
<evidence type="ECO:0000256" key="3">
    <source>
        <dbReference type="ARBA" id="ARBA00012374"/>
    </source>
</evidence>
<feature type="transmembrane region" description="Helical" evidence="14">
    <location>
        <begin position="40"/>
        <end position="60"/>
    </location>
</feature>
<dbReference type="GO" id="GO:0071555">
    <property type="term" value="P:cell wall organization"/>
    <property type="evidence" value="ECO:0007669"/>
    <property type="project" value="UniProtKB-KW"/>
</dbReference>
<dbReference type="InterPro" id="IPR003824">
    <property type="entry name" value="UppP"/>
</dbReference>
<proteinExistence type="inferred from homology"/>
<evidence type="ECO:0000313" key="15">
    <source>
        <dbReference type="EMBL" id="KKP90102.1"/>
    </source>
</evidence>
<keyword evidence="7 14" id="KW-0378">Hydrolase</keyword>
<keyword evidence="14" id="KW-0133">Cell shape</keyword>
<evidence type="ECO:0000313" key="16">
    <source>
        <dbReference type="Proteomes" id="UP000034140"/>
    </source>
</evidence>
<keyword evidence="6 14" id="KW-0812">Transmembrane</keyword>
<keyword evidence="8 14" id="KW-1133">Transmembrane helix</keyword>
<feature type="transmembrane region" description="Helical" evidence="14">
    <location>
        <begin position="214"/>
        <end position="237"/>
    </location>
</feature>
<evidence type="ECO:0000256" key="9">
    <source>
        <dbReference type="ARBA" id="ARBA00023136"/>
    </source>
</evidence>
<comment type="function">
    <text evidence="14">Catalyzes the dephosphorylation of undecaprenyl diphosphate (UPP). Confers resistance to bacitracin.</text>
</comment>
<dbReference type="AlphaFoldDB" id="A0A0G0GEL0"/>
<dbReference type="PANTHER" id="PTHR30622">
    <property type="entry name" value="UNDECAPRENYL-DIPHOSPHATASE"/>
    <property type="match status" value="1"/>
</dbReference>
<dbReference type="GO" id="GO:0008360">
    <property type="term" value="P:regulation of cell shape"/>
    <property type="evidence" value="ECO:0007669"/>
    <property type="project" value="UniProtKB-KW"/>
</dbReference>
<keyword evidence="14" id="KW-0961">Cell wall biogenesis/degradation</keyword>
<feature type="transmembrane region" description="Helical" evidence="14">
    <location>
        <begin position="249"/>
        <end position="266"/>
    </location>
</feature>
<organism evidence="15 16">
    <name type="scientific">candidate division WS6 bacterium GW2011_GWC1_36_11</name>
    <dbReference type="NCBI Taxonomy" id="1619090"/>
    <lineage>
        <taxon>Bacteria</taxon>
        <taxon>Candidatus Dojkabacteria</taxon>
    </lineage>
</organism>
<keyword evidence="5 14" id="KW-1003">Cell membrane</keyword>
<protein>
    <recommendedName>
        <fullName evidence="4 14">Undecaprenyl-diphosphatase</fullName>
        <ecNumber evidence="3 14">3.6.1.27</ecNumber>
    </recommendedName>
    <alternativeName>
        <fullName evidence="12 14">Bacitracin resistance protein</fullName>
    </alternativeName>
    <alternativeName>
        <fullName evidence="11 14">Undecaprenyl pyrophosphate phosphatase</fullName>
    </alternativeName>
</protein>
<comment type="similarity">
    <text evidence="2 14">Belongs to the UppP family.</text>
</comment>
<dbReference type="HAMAP" id="MF_01006">
    <property type="entry name" value="Undec_diphosphatase"/>
    <property type="match status" value="1"/>
</dbReference>
<accession>A0A0G0GEL0</accession>
<comment type="catalytic activity">
    <reaction evidence="13 14">
        <text>di-trans,octa-cis-undecaprenyl diphosphate + H2O = di-trans,octa-cis-undecaprenyl phosphate + phosphate + H(+)</text>
        <dbReference type="Rhea" id="RHEA:28094"/>
        <dbReference type="ChEBI" id="CHEBI:15377"/>
        <dbReference type="ChEBI" id="CHEBI:15378"/>
        <dbReference type="ChEBI" id="CHEBI:43474"/>
        <dbReference type="ChEBI" id="CHEBI:58405"/>
        <dbReference type="ChEBI" id="CHEBI:60392"/>
        <dbReference type="EC" id="3.6.1.27"/>
    </reaction>
</comment>
<evidence type="ECO:0000256" key="5">
    <source>
        <dbReference type="ARBA" id="ARBA00022475"/>
    </source>
</evidence>
<evidence type="ECO:0000256" key="11">
    <source>
        <dbReference type="ARBA" id="ARBA00032707"/>
    </source>
</evidence>
<comment type="subcellular location">
    <subcellularLocation>
        <location evidence="1 14">Cell membrane</location>
        <topology evidence="1 14">Multi-pass membrane protein</topology>
    </subcellularLocation>
</comment>
<dbReference type="GO" id="GO:0005886">
    <property type="term" value="C:plasma membrane"/>
    <property type="evidence" value="ECO:0007669"/>
    <property type="project" value="UniProtKB-SubCell"/>
</dbReference>
<dbReference type="PANTHER" id="PTHR30622:SF3">
    <property type="entry name" value="UNDECAPRENYL-DIPHOSPHATASE"/>
    <property type="match status" value="1"/>
</dbReference>
<dbReference type="GO" id="GO:0050380">
    <property type="term" value="F:undecaprenyl-diphosphatase activity"/>
    <property type="evidence" value="ECO:0007669"/>
    <property type="project" value="UniProtKB-UniRule"/>
</dbReference>
<name>A0A0G0GEL0_9BACT</name>
<evidence type="ECO:0000256" key="2">
    <source>
        <dbReference type="ARBA" id="ARBA00010621"/>
    </source>
</evidence>
<evidence type="ECO:0000256" key="13">
    <source>
        <dbReference type="ARBA" id="ARBA00047594"/>
    </source>
</evidence>